<evidence type="ECO:0000259" key="1">
    <source>
        <dbReference type="Pfam" id="PF12674"/>
    </source>
</evidence>
<protein>
    <submittedName>
        <fullName evidence="2">Zinc ribbon domain protein</fullName>
    </submittedName>
</protein>
<proteinExistence type="predicted"/>
<feature type="domain" description="Putative zinc ribbon" evidence="1">
    <location>
        <begin position="10"/>
        <end position="89"/>
    </location>
</feature>
<gene>
    <name evidence="2" type="ORF">AULFYP135_02106</name>
</gene>
<organism evidence="2">
    <name type="scientific">uncultured Anaerotruncus sp</name>
    <dbReference type="NCBI Taxonomy" id="905011"/>
    <lineage>
        <taxon>Bacteria</taxon>
        <taxon>Bacillati</taxon>
        <taxon>Bacillota</taxon>
        <taxon>Clostridia</taxon>
        <taxon>Eubacteriales</taxon>
        <taxon>Oscillospiraceae</taxon>
        <taxon>Anaerotruncus</taxon>
        <taxon>environmental samples</taxon>
    </lineage>
</organism>
<dbReference type="Pfam" id="PF12674">
    <property type="entry name" value="Zn_ribbon_2"/>
    <property type="match status" value="1"/>
</dbReference>
<dbReference type="EMBL" id="CACRSL010000004">
    <property type="protein sequence ID" value="VYT22059.1"/>
    <property type="molecule type" value="Genomic_DNA"/>
</dbReference>
<sequence length="91" mass="10543">MENKENKMIFCQSCGMPLEKEEDFGTNVDGSPNGDYCAYCYRGGAFLADCTMEEMIDFCLEATKDTGLYTDREEARCQMMDWFPTLKRWSK</sequence>
<name>A0A6N2UVH7_9FIRM</name>
<accession>A0A6N2UVH7</accession>
<reference evidence="2" key="1">
    <citation type="submission" date="2019-11" db="EMBL/GenBank/DDBJ databases">
        <authorList>
            <person name="Feng L."/>
        </authorList>
    </citation>
    <scope>NUCLEOTIDE SEQUENCE</scope>
    <source>
        <strain evidence="2">AundefinedLFYP135</strain>
    </source>
</reference>
<evidence type="ECO:0000313" key="2">
    <source>
        <dbReference type="EMBL" id="VYT22059.1"/>
    </source>
</evidence>
<dbReference type="InterPro" id="IPR025868">
    <property type="entry name" value="Zn_ribbon_dom_put"/>
</dbReference>
<dbReference type="AlphaFoldDB" id="A0A6N2UVH7"/>